<accession>A0A1Y1SBK4</accession>
<dbReference type="PANTHER" id="PTHR31088">
    <property type="entry name" value="MEMBRANE-ASSOCIATED PROTEIN VIPP1, CHLOROPLASTIC"/>
    <property type="match status" value="1"/>
</dbReference>
<evidence type="ECO:0000256" key="1">
    <source>
        <dbReference type="ARBA" id="ARBA00043985"/>
    </source>
</evidence>
<dbReference type="InterPro" id="IPR007157">
    <property type="entry name" value="PspA_VIPP1"/>
</dbReference>
<keyword evidence="3" id="KW-1185">Reference proteome</keyword>
<organism evidence="2 3">
    <name type="scientific">Oceanococcus atlanticus</name>
    <dbReference type="NCBI Taxonomy" id="1317117"/>
    <lineage>
        <taxon>Bacteria</taxon>
        <taxon>Pseudomonadati</taxon>
        <taxon>Pseudomonadota</taxon>
        <taxon>Gammaproteobacteria</taxon>
        <taxon>Chromatiales</taxon>
        <taxon>Oceanococcaceae</taxon>
        <taxon>Oceanococcus</taxon>
    </lineage>
</organism>
<dbReference type="AlphaFoldDB" id="A0A1Y1SBK4"/>
<protein>
    <submittedName>
        <fullName evidence="2">Phage shock protein PspA</fullName>
    </submittedName>
</protein>
<sequence>MPSLWKRMEQMLTANSHARLDQLENPAHMSQQILRDLDDELDGLRKQLLASVSRERKINASLGVLRKQSEAHDQRARQTLSDGNEANARHHLNLKLKLEREIEQLQQLCQQQSCWTTSLREERAHLLREREELGSQARVISLRKALQMDGTDVSGDLYSKSVRRRERMARYSERVDGGLDELISAQALRAEELGQAQASDDLALEDALSALKRDLDQENAA</sequence>
<gene>
    <name evidence="2" type="ORF">ATO7_14918</name>
</gene>
<dbReference type="EMBL" id="AQQV01000004">
    <property type="protein sequence ID" value="ORE85524.1"/>
    <property type="molecule type" value="Genomic_DNA"/>
</dbReference>
<reference evidence="2 3" key="1">
    <citation type="submission" date="2013-04" db="EMBL/GenBank/DDBJ databases">
        <title>Oceanococcus atlanticus 22II-S10r2 Genome Sequencing.</title>
        <authorList>
            <person name="Lai Q."/>
            <person name="Li G."/>
            <person name="Shao Z."/>
        </authorList>
    </citation>
    <scope>NUCLEOTIDE SEQUENCE [LARGE SCALE GENOMIC DNA]</scope>
    <source>
        <strain evidence="2 3">22II-S10r2</strain>
    </source>
</reference>
<name>A0A1Y1SBK4_9GAMM</name>
<comment type="similarity">
    <text evidence="1">Belongs to the PspA/Vipp/IM30 family.</text>
</comment>
<dbReference type="Proteomes" id="UP000192342">
    <property type="component" value="Unassembled WGS sequence"/>
</dbReference>
<dbReference type="RefSeq" id="WP_158523231.1">
    <property type="nucleotide sequence ID" value="NZ_AQQV01000004.1"/>
</dbReference>
<evidence type="ECO:0000313" key="2">
    <source>
        <dbReference type="EMBL" id="ORE85524.1"/>
    </source>
</evidence>
<proteinExistence type="inferred from homology"/>
<dbReference type="Pfam" id="PF04012">
    <property type="entry name" value="PspA_IM30"/>
    <property type="match status" value="1"/>
</dbReference>
<comment type="caution">
    <text evidence="2">The sequence shown here is derived from an EMBL/GenBank/DDBJ whole genome shotgun (WGS) entry which is preliminary data.</text>
</comment>
<dbReference type="PANTHER" id="PTHR31088:SF6">
    <property type="entry name" value="PHAGE SHOCK PROTEIN A"/>
    <property type="match status" value="1"/>
</dbReference>
<evidence type="ECO:0000313" key="3">
    <source>
        <dbReference type="Proteomes" id="UP000192342"/>
    </source>
</evidence>
<dbReference type="STRING" id="1317117.ATO7_14918"/>